<dbReference type="Pfam" id="PF05183">
    <property type="entry name" value="RdRP"/>
    <property type="match status" value="1"/>
</dbReference>
<dbReference type="EC" id="2.7.7.48" evidence="1"/>
<dbReference type="PANTHER" id="PTHR23079:SF55">
    <property type="entry name" value="RNA-DIRECTED RNA POLYMERASE"/>
    <property type="match status" value="1"/>
</dbReference>
<keyword evidence="4" id="KW-1185">Reference proteome</keyword>
<sequence length="307" mass="34370">MAIPYLVPCITPLKCPPGEKLYVKHVILKKDSQKQAKDANTSETRAKDVKNTLIINELFSESKAGRKRVWDKLLMVEFSSLYSEDEIYEILSRGIEFNGFRYSFLGFSASQLRNKTCFLIAAETDKEISDRRTKFGNLSDDIPFADRAATVQHMFEPFERSLQLAQDQFTFEYTPGIPEASGFMSPKLAETIKKKLECSGLAKAPSVVQVICPGLTGGLVLSDEICAKGNENSSQPSSSIKALFKTPVATSDCGNSLTMGIVDCSKPYEVGYLDVYSVMFLEKRGVSRDHLLDLQRQYYELMENLVD</sequence>
<proteinExistence type="inferred from homology"/>
<dbReference type="GO" id="GO:0003723">
    <property type="term" value="F:RNA binding"/>
    <property type="evidence" value="ECO:0007669"/>
    <property type="project" value="UniProtKB-KW"/>
</dbReference>
<accession>A0A9W9ZU40</accession>
<keyword evidence="1" id="KW-0808">Transferase</keyword>
<keyword evidence="1" id="KW-0696">RNA-directed RNA polymerase</keyword>
<dbReference type="GO" id="GO:0031380">
    <property type="term" value="C:nuclear RNA-directed RNA polymerase complex"/>
    <property type="evidence" value="ECO:0007669"/>
    <property type="project" value="TreeGrafter"/>
</dbReference>
<comment type="catalytic activity">
    <reaction evidence="1">
        <text>RNA(n) + a ribonucleoside 5'-triphosphate = RNA(n+1) + diphosphate</text>
        <dbReference type="Rhea" id="RHEA:21248"/>
        <dbReference type="Rhea" id="RHEA-COMP:14527"/>
        <dbReference type="Rhea" id="RHEA-COMP:17342"/>
        <dbReference type="ChEBI" id="CHEBI:33019"/>
        <dbReference type="ChEBI" id="CHEBI:61557"/>
        <dbReference type="ChEBI" id="CHEBI:140395"/>
        <dbReference type="EC" id="2.7.7.48"/>
    </reaction>
</comment>
<evidence type="ECO:0000259" key="2">
    <source>
        <dbReference type="Pfam" id="PF05183"/>
    </source>
</evidence>
<keyword evidence="1" id="KW-0548">Nucleotidyltransferase</keyword>
<dbReference type="Proteomes" id="UP001163046">
    <property type="component" value="Unassembled WGS sequence"/>
</dbReference>
<comment type="caution">
    <text evidence="3">The sequence shown here is derived from an EMBL/GenBank/DDBJ whole genome shotgun (WGS) entry which is preliminary data.</text>
</comment>
<name>A0A9W9ZU40_9CNID</name>
<dbReference type="InterPro" id="IPR057596">
    <property type="entry name" value="RDRP_core"/>
</dbReference>
<comment type="similarity">
    <text evidence="1">Belongs to the RdRP family.</text>
</comment>
<evidence type="ECO:0000313" key="3">
    <source>
        <dbReference type="EMBL" id="KAJ7387490.1"/>
    </source>
</evidence>
<dbReference type="AlphaFoldDB" id="A0A9W9ZU40"/>
<dbReference type="EMBL" id="MU825873">
    <property type="protein sequence ID" value="KAJ7387490.1"/>
    <property type="molecule type" value="Genomic_DNA"/>
</dbReference>
<dbReference type="InterPro" id="IPR007855">
    <property type="entry name" value="RDRP"/>
</dbReference>
<evidence type="ECO:0000313" key="4">
    <source>
        <dbReference type="Proteomes" id="UP001163046"/>
    </source>
</evidence>
<feature type="domain" description="RDRP core" evidence="2">
    <location>
        <begin position="84"/>
        <end position="303"/>
    </location>
</feature>
<dbReference type="GO" id="GO:0003968">
    <property type="term" value="F:RNA-directed RNA polymerase activity"/>
    <property type="evidence" value="ECO:0007669"/>
    <property type="project" value="UniProtKB-KW"/>
</dbReference>
<organism evidence="3 4">
    <name type="scientific">Desmophyllum pertusum</name>
    <dbReference type="NCBI Taxonomy" id="174260"/>
    <lineage>
        <taxon>Eukaryota</taxon>
        <taxon>Metazoa</taxon>
        <taxon>Cnidaria</taxon>
        <taxon>Anthozoa</taxon>
        <taxon>Hexacorallia</taxon>
        <taxon>Scleractinia</taxon>
        <taxon>Caryophylliina</taxon>
        <taxon>Caryophylliidae</taxon>
        <taxon>Desmophyllum</taxon>
    </lineage>
</organism>
<dbReference type="OrthoDB" id="6513042at2759"/>
<evidence type="ECO:0000256" key="1">
    <source>
        <dbReference type="RuleBase" id="RU363098"/>
    </source>
</evidence>
<keyword evidence="1" id="KW-0694">RNA-binding</keyword>
<dbReference type="PANTHER" id="PTHR23079">
    <property type="entry name" value="RNA-DEPENDENT RNA POLYMERASE"/>
    <property type="match status" value="1"/>
</dbReference>
<reference evidence="3" key="1">
    <citation type="submission" date="2023-01" db="EMBL/GenBank/DDBJ databases">
        <title>Genome assembly of the deep-sea coral Lophelia pertusa.</title>
        <authorList>
            <person name="Herrera S."/>
            <person name="Cordes E."/>
        </authorList>
    </citation>
    <scope>NUCLEOTIDE SEQUENCE</scope>
    <source>
        <strain evidence="3">USNM1676648</strain>
        <tissue evidence="3">Polyp</tissue>
    </source>
</reference>
<protein>
    <recommendedName>
        <fullName evidence="1">RNA-dependent RNA polymerase</fullName>
        <ecNumber evidence="1">2.7.7.48</ecNumber>
    </recommendedName>
</protein>
<gene>
    <name evidence="3" type="ORF">OS493_000820</name>
</gene>
<dbReference type="GO" id="GO:0030422">
    <property type="term" value="P:siRNA processing"/>
    <property type="evidence" value="ECO:0007669"/>
    <property type="project" value="TreeGrafter"/>
</dbReference>